<feature type="transmembrane region" description="Helical" evidence="2">
    <location>
        <begin position="330"/>
        <end position="353"/>
    </location>
</feature>
<evidence type="ECO:0000313" key="3">
    <source>
        <dbReference type="EMBL" id="PCH43415.1"/>
    </source>
</evidence>
<dbReference type="OrthoDB" id="2576082at2759"/>
<evidence type="ECO:0000256" key="2">
    <source>
        <dbReference type="SAM" id="Phobius"/>
    </source>
</evidence>
<dbReference type="Gene3D" id="2.60.120.260">
    <property type="entry name" value="Galactose-binding domain-like"/>
    <property type="match status" value="2"/>
</dbReference>
<evidence type="ECO:0008006" key="5">
    <source>
        <dbReference type="Google" id="ProtNLM"/>
    </source>
</evidence>
<keyword evidence="2" id="KW-0472">Membrane</keyword>
<evidence type="ECO:0000313" key="4">
    <source>
        <dbReference type="Proteomes" id="UP000218811"/>
    </source>
</evidence>
<evidence type="ECO:0000256" key="1">
    <source>
        <dbReference type="SAM" id="MobiDB-lite"/>
    </source>
</evidence>
<gene>
    <name evidence="3" type="ORF">WOLCODRAFT_164420</name>
</gene>
<dbReference type="STRING" id="742152.A0A2H3JPJ9"/>
<keyword evidence="2" id="KW-1133">Transmembrane helix</keyword>
<keyword evidence="2" id="KW-0812">Transmembrane</keyword>
<reference evidence="3 4" key="1">
    <citation type="journal article" date="2012" name="Science">
        <title>The Paleozoic origin of enzymatic lignin decomposition reconstructed from 31 fungal genomes.</title>
        <authorList>
            <person name="Floudas D."/>
            <person name="Binder M."/>
            <person name="Riley R."/>
            <person name="Barry K."/>
            <person name="Blanchette R.A."/>
            <person name="Henrissat B."/>
            <person name="Martinez A.T."/>
            <person name="Otillar R."/>
            <person name="Spatafora J.W."/>
            <person name="Yadav J.S."/>
            <person name="Aerts A."/>
            <person name="Benoit I."/>
            <person name="Boyd A."/>
            <person name="Carlson A."/>
            <person name="Copeland A."/>
            <person name="Coutinho P.M."/>
            <person name="de Vries R.P."/>
            <person name="Ferreira P."/>
            <person name="Findley K."/>
            <person name="Foster B."/>
            <person name="Gaskell J."/>
            <person name="Glotzer D."/>
            <person name="Gorecki P."/>
            <person name="Heitman J."/>
            <person name="Hesse C."/>
            <person name="Hori C."/>
            <person name="Igarashi K."/>
            <person name="Jurgens J.A."/>
            <person name="Kallen N."/>
            <person name="Kersten P."/>
            <person name="Kohler A."/>
            <person name="Kuees U."/>
            <person name="Kumar T.K.A."/>
            <person name="Kuo A."/>
            <person name="LaButti K."/>
            <person name="Larrondo L.F."/>
            <person name="Lindquist E."/>
            <person name="Ling A."/>
            <person name="Lombard V."/>
            <person name="Lucas S."/>
            <person name="Lundell T."/>
            <person name="Martin R."/>
            <person name="McLaughlin D.J."/>
            <person name="Morgenstern I."/>
            <person name="Morin E."/>
            <person name="Murat C."/>
            <person name="Nagy L.G."/>
            <person name="Nolan M."/>
            <person name="Ohm R.A."/>
            <person name="Patyshakuliyeva A."/>
            <person name="Rokas A."/>
            <person name="Ruiz-Duenas F.J."/>
            <person name="Sabat G."/>
            <person name="Salamov A."/>
            <person name="Samejima M."/>
            <person name="Schmutz J."/>
            <person name="Slot J.C."/>
            <person name="St John F."/>
            <person name="Stenlid J."/>
            <person name="Sun H."/>
            <person name="Sun S."/>
            <person name="Syed K."/>
            <person name="Tsang A."/>
            <person name="Wiebenga A."/>
            <person name="Young D."/>
            <person name="Pisabarro A."/>
            <person name="Eastwood D.C."/>
            <person name="Martin F."/>
            <person name="Cullen D."/>
            <person name="Grigoriev I.V."/>
            <person name="Hibbett D.S."/>
        </authorList>
    </citation>
    <scope>NUCLEOTIDE SEQUENCE [LARGE SCALE GENOMIC DNA]</scope>
    <source>
        <strain evidence="3 4">MD-104</strain>
    </source>
</reference>
<accession>A0A2H3JPJ9</accession>
<dbReference type="AlphaFoldDB" id="A0A2H3JPJ9"/>
<dbReference type="Proteomes" id="UP000218811">
    <property type="component" value="Unassembled WGS sequence"/>
</dbReference>
<protein>
    <recommendedName>
        <fullName evidence="5">Transmembrane protein</fullName>
    </recommendedName>
</protein>
<keyword evidence="4" id="KW-1185">Reference proteome</keyword>
<dbReference type="EMBL" id="KB468146">
    <property type="protein sequence ID" value="PCH43415.1"/>
    <property type="molecule type" value="Genomic_DNA"/>
</dbReference>
<feature type="region of interest" description="Disordered" evidence="1">
    <location>
        <begin position="430"/>
        <end position="455"/>
    </location>
</feature>
<organism evidence="3 4">
    <name type="scientific">Wolfiporia cocos (strain MD-104)</name>
    <name type="common">Brown rot fungus</name>
    <dbReference type="NCBI Taxonomy" id="742152"/>
    <lineage>
        <taxon>Eukaryota</taxon>
        <taxon>Fungi</taxon>
        <taxon>Dikarya</taxon>
        <taxon>Basidiomycota</taxon>
        <taxon>Agaricomycotina</taxon>
        <taxon>Agaricomycetes</taxon>
        <taxon>Polyporales</taxon>
        <taxon>Phaeolaceae</taxon>
        <taxon>Wolfiporia</taxon>
    </lineage>
</organism>
<feature type="compositionally biased region" description="Polar residues" evidence="1">
    <location>
        <begin position="430"/>
        <end position="442"/>
    </location>
</feature>
<proteinExistence type="predicted"/>
<dbReference type="OMA" id="PDHANIR"/>
<sequence length="529" mass="55745">MASFNVSLDDSSPLITYSPSNAWTDTPANDTLVKSYYDSSLHTASAEGATAQISFNGTGIWLYGGLRPGYGAYAASVDGVQVLLGNANSSIAETRQLLAGISGLRMGEHTVTLTSAGTGPIDLDSVIFETSIGSVGASVTNVTLDDTSANITYSPSAADWKTYDSSAFYNNTLHYSQTQGANASLSFTGDAVAVYGTVSPLHANYTVTIDGKTSQPFNASAVRTIHSQTLLYFAENLGSSEHTLVITGNPGENTGKYVDVDFITVYSASHNSSTAATTTTASATPTVTSGANGMTDPTLNRMSGINNSNNNDAQSTGANIDNSSRLSKGAIAGIVIGSLFGLLLLLLLLFFLLRRYRSRAGLSGSGKPDMSQVSPVLPMQTQEHDIEAYPYDYYSHSPQKQVPGLVYGDEKPRPAANAALGARRVSHATQWSQSSVDSSATLHHNEPPLPKWDASAPVPTLVLTTHDRGSTHTRTGSETSTVVGEEVAQGFSEVVLRPTNVSGAPKTAPLRPPRPPSVASSITRYYYEV</sequence>
<name>A0A2H3JPJ9_WOLCO</name>